<evidence type="ECO:0000259" key="2">
    <source>
        <dbReference type="Pfam" id="PF14500"/>
    </source>
</evidence>
<comment type="caution">
    <text evidence="3">The sequence shown here is derived from an EMBL/GenBank/DDBJ whole genome shotgun (WGS) entry which is preliminary data.</text>
</comment>
<dbReference type="GO" id="GO:0097361">
    <property type="term" value="C:cytosolic [4Fe-4S] assembly targeting complex"/>
    <property type="evidence" value="ECO:0007669"/>
    <property type="project" value="UniProtKB-UniRule"/>
</dbReference>
<feature type="domain" description="MMS19 N-terminal" evidence="2">
    <location>
        <begin position="4"/>
        <end position="205"/>
    </location>
</feature>
<dbReference type="OrthoDB" id="342900at2759"/>
<proteinExistence type="inferred from homology"/>
<dbReference type="InterPro" id="IPR039920">
    <property type="entry name" value="MMS19"/>
</dbReference>
<accession>A0A1Y3ARA2</accession>
<gene>
    <name evidence="3" type="ORF">BLA29_001385</name>
</gene>
<dbReference type="GO" id="GO:0005634">
    <property type="term" value="C:nucleus"/>
    <property type="evidence" value="ECO:0007669"/>
    <property type="project" value="UniProtKB-SubCell"/>
</dbReference>
<reference evidence="3 4" key="1">
    <citation type="submission" date="2017-03" db="EMBL/GenBank/DDBJ databases">
        <title>Genome Survey of Euroglyphus maynei.</title>
        <authorList>
            <person name="Arlian L.G."/>
            <person name="Morgan M.S."/>
            <person name="Rider S.D."/>
        </authorList>
    </citation>
    <scope>NUCLEOTIDE SEQUENCE [LARGE SCALE GENOMIC DNA]</scope>
    <source>
        <strain evidence="3">Arlian Lab</strain>
        <tissue evidence="3">Whole body</tissue>
    </source>
</reference>
<keyword evidence="1" id="KW-0539">Nucleus</keyword>
<dbReference type="InterPro" id="IPR029240">
    <property type="entry name" value="MMS19_N"/>
</dbReference>
<evidence type="ECO:0000256" key="1">
    <source>
        <dbReference type="RuleBase" id="RU367072"/>
    </source>
</evidence>
<dbReference type="GO" id="GO:0016226">
    <property type="term" value="P:iron-sulfur cluster assembly"/>
    <property type="evidence" value="ECO:0007669"/>
    <property type="project" value="UniProtKB-UniRule"/>
</dbReference>
<dbReference type="Proteomes" id="UP000194236">
    <property type="component" value="Unassembled WGS sequence"/>
</dbReference>
<keyword evidence="1" id="KW-0206">Cytoskeleton</keyword>
<keyword evidence="4" id="KW-1185">Reference proteome</keyword>
<dbReference type="PANTHER" id="PTHR12891">
    <property type="entry name" value="DNA REPAIR/TRANSCRIPTION PROTEIN MET18/MMS19"/>
    <property type="match status" value="1"/>
</dbReference>
<dbReference type="AlphaFoldDB" id="A0A1Y3ARA2"/>
<dbReference type="Pfam" id="PF14500">
    <property type="entry name" value="MMS19_N"/>
    <property type="match status" value="1"/>
</dbReference>
<dbReference type="GO" id="GO:0051604">
    <property type="term" value="P:protein maturation"/>
    <property type="evidence" value="ECO:0007669"/>
    <property type="project" value="UniProtKB-UniRule"/>
</dbReference>
<dbReference type="GO" id="GO:0006281">
    <property type="term" value="P:DNA repair"/>
    <property type="evidence" value="ECO:0007669"/>
    <property type="project" value="UniProtKB-UniRule"/>
</dbReference>
<keyword evidence="1" id="KW-0963">Cytoplasm</keyword>
<dbReference type="EMBL" id="MUJZ01067819">
    <property type="protein sequence ID" value="OTF69996.1"/>
    <property type="molecule type" value="Genomic_DNA"/>
</dbReference>
<keyword evidence="1" id="KW-0227">DNA damage</keyword>
<dbReference type="PANTHER" id="PTHR12891:SF0">
    <property type="entry name" value="MMS19 NUCLEOTIDE EXCISION REPAIR PROTEIN HOMOLOG"/>
    <property type="match status" value="1"/>
</dbReference>
<comment type="subunit">
    <text evidence="1">Component of the CIA complex.</text>
</comment>
<organism evidence="3 4">
    <name type="scientific">Euroglyphus maynei</name>
    <name type="common">Mayne's house dust mite</name>
    <dbReference type="NCBI Taxonomy" id="6958"/>
    <lineage>
        <taxon>Eukaryota</taxon>
        <taxon>Metazoa</taxon>
        <taxon>Ecdysozoa</taxon>
        <taxon>Arthropoda</taxon>
        <taxon>Chelicerata</taxon>
        <taxon>Arachnida</taxon>
        <taxon>Acari</taxon>
        <taxon>Acariformes</taxon>
        <taxon>Sarcoptiformes</taxon>
        <taxon>Astigmata</taxon>
        <taxon>Psoroptidia</taxon>
        <taxon>Analgoidea</taxon>
        <taxon>Pyroglyphidae</taxon>
        <taxon>Pyroglyphinae</taxon>
        <taxon>Euroglyphus</taxon>
    </lineage>
</organism>
<evidence type="ECO:0000313" key="3">
    <source>
        <dbReference type="EMBL" id="OTF69996.1"/>
    </source>
</evidence>
<protein>
    <recommendedName>
        <fullName evidence="1">MMS19 nucleotide excision repair protein</fullName>
    </recommendedName>
</protein>
<dbReference type="InterPro" id="IPR016024">
    <property type="entry name" value="ARM-type_fold"/>
</dbReference>
<dbReference type="GO" id="GO:0005819">
    <property type="term" value="C:spindle"/>
    <property type="evidence" value="ECO:0007669"/>
    <property type="project" value="UniProtKB-SubCell"/>
</dbReference>
<name>A0A1Y3ARA2_EURMA</name>
<sequence length="430" mass="49288">MASTLFFAIQNELPIQMLRPEYKSMIYQLIDYLWQHFRDNFVGLGANFVYGFLRIVDTETSPTCLMIIFPMFGQIIAISSFGKKNLDSFIVNNNFYPFLFCVEMFIEDIFDSMACYFPIIYNSQKNDKYLETKIKLSQHLNEAMTANPKCCQYVMPLALEKLESESIESKLSSYRLLQMALSTYTNHDVVAKHMAELWISIRIDTLKPEIHNDELAENALITLSKLADVVSNDSECQTTLMNKIWADLEISFKTPELQLALSSARILIAFSGNRVPVFTDYFERVAPISLQSFIFTTNPDGQKNSLSSFLLMVEHGHHIGVKIPSNKACDMMQLLIENSSNKSNELLELVIRIHNEYLSLAQFDIDHLKLTINFAMNCVRQSGYDTQLQNSFLLLIENLAQNYGELIHELFVDNIRPEIGKCTVRVFAIG</sequence>
<comment type="similarity">
    <text evidence="1">Belongs to the MET18/MMS19 family.</text>
</comment>
<comment type="function">
    <text evidence="1">Key component of the cytosolic iron-sulfur protein assembly (CIA) complex, a multiprotein complex that mediates the incorporation of iron-sulfur cluster into apoproteins specifically involved in DNA metabolism and genomic integrity. In the CIA complex, MMS19 acts as an adapter between early-acting CIA components and a subset of cellular target iron-sulfur proteins.</text>
</comment>
<evidence type="ECO:0000313" key="4">
    <source>
        <dbReference type="Proteomes" id="UP000194236"/>
    </source>
</evidence>
<dbReference type="SUPFAM" id="SSF48371">
    <property type="entry name" value="ARM repeat"/>
    <property type="match status" value="1"/>
</dbReference>
<keyword evidence="1" id="KW-0234">DNA repair</keyword>
<comment type="subcellular location">
    <subcellularLocation>
        <location evidence="1">Cytoplasm</location>
        <location evidence="1">Cytoskeleton</location>
        <location evidence="1">Spindle</location>
    </subcellularLocation>
    <subcellularLocation>
        <location evidence="1">Nucleus</location>
    </subcellularLocation>
</comment>